<dbReference type="RefSeq" id="WP_122195758.1">
    <property type="nucleotide sequence ID" value="NZ_JBHSKC010000007.1"/>
</dbReference>
<comment type="caution">
    <text evidence="2">The sequence shown here is derived from an EMBL/GenBank/DDBJ whole genome shotgun (WGS) entry which is preliminary data.</text>
</comment>
<proteinExistence type="predicted"/>
<dbReference type="Pfam" id="PF14028">
    <property type="entry name" value="Lant_dehydr_C"/>
    <property type="match status" value="1"/>
</dbReference>
<dbReference type="NCBIfam" id="NF045556">
    <property type="entry name" value="TbtD_PbtD_pyrid"/>
    <property type="match status" value="1"/>
</dbReference>
<feature type="domain" description="Thiopeptide-type bacteriocin biosynthesis" evidence="1">
    <location>
        <begin position="5"/>
        <end position="340"/>
    </location>
</feature>
<evidence type="ECO:0000313" key="3">
    <source>
        <dbReference type="Proteomes" id="UP000282674"/>
    </source>
</evidence>
<dbReference type="AlphaFoldDB" id="A0A3M2LYM7"/>
<organism evidence="2 3">
    <name type="scientific">Actinomadura harenae</name>
    <dbReference type="NCBI Taxonomy" id="2483351"/>
    <lineage>
        <taxon>Bacteria</taxon>
        <taxon>Bacillati</taxon>
        <taxon>Actinomycetota</taxon>
        <taxon>Actinomycetes</taxon>
        <taxon>Streptosporangiales</taxon>
        <taxon>Thermomonosporaceae</taxon>
        <taxon>Actinomadura</taxon>
    </lineage>
</organism>
<keyword evidence="3" id="KW-1185">Reference proteome</keyword>
<dbReference type="InterPro" id="IPR054643">
    <property type="entry name" value="TbtD_PbtD_pyrid"/>
</dbReference>
<accession>A0A3M2LYM7</accession>
<dbReference type="EMBL" id="RFFG01000032">
    <property type="protein sequence ID" value="RMI42539.1"/>
    <property type="molecule type" value="Genomic_DNA"/>
</dbReference>
<dbReference type="InterPro" id="IPR023809">
    <property type="entry name" value="Thiopep_bacteriocin_synth_dom"/>
</dbReference>
<gene>
    <name evidence="2" type="ORF">EBO15_19045</name>
</gene>
<sequence>MTVRWHAAHIYYYEPDKTGLLLDGVRPLLDRLRPTARDAYVLRHWRRGPHLRLNIRTDPHSWTNTVQPAIDEVVGGYLAAHPSTARVDRDRAMAQHRFLAEHEQERGPLTPWHPDNSVQYVPFDDRRHVLGDAESADLLTGFYTDGTPLLFAMLDHVRSGHDTAERIGLGLMLAASVTALPPITRSFVSYRSHAEGFLAQCADPAATRARFDAYYKSHSADLTDRVRAVMATLQNDTATPVPFIAEWAALIAAYRDRATPLIAEGKLIPPSVHDAGQAAQWPSEFHRMMFGNRAYHRAVLDDPAFRRYRLLINYTYLHINRLGLTPPERFRLCHLAANAVEDVHDLNAIDLVRTFVDAHPD</sequence>
<dbReference type="Proteomes" id="UP000282674">
    <property type="component" value="Unassembled WGS sequence"/>
</dbReference>
<protein>
    <recommendedName>
        <fullName evidence="1">Thiopeptide-type bacteriocin biosynthesis domain-containing protein</fullName>
    </recommendedName>
</protein>
<evidence type="ECO:0000259" key="1">
    <source>
        <dbReference type="Pfam" id="PF14028"/>
    </source>
</evidence>
<dbReference type="OrthoDB" id="70280at2"/>
<name>A0A3M2LYM7_9ACTN</name>
<evidence type="ECO:0000313" key="2">
    <source>
        <dbReference type="EMBL" id="RMI42539.1"/>
    </source>
</evidence>
<reference evidence="2 3" key="1">
    <citation type="submission" date="2018-10" db="EMBL/GenBank/DDBJ databases">
        <title>Isolation from soil.</title>
        <authorList>
            <person name="Hu J."/>
        </authorList>
    </citation>
    <scope>NUCLEOTIDE SEQUENCE [LARGE SCALE GENOMIC DNA]</scope>
    <source>
        <strain evidence="2 3">NEAU-Ht49</strain>
    </source>
</reference>